<evidence type="ECO:0000256" key="5">
    <source>
        <dbReference type="ARBA" id="ARBA00022837"/>
    </source>
</evidence>
<evidence type="ECO:0000256" key="1">
    <source>
        <dbReference type="ARBA" id="ARBA00001913"/>
    </source>
</evidence>
<evidence type="ECO:0000256" key="7">
    <source>
        <dbReference type="SAM" id="SignalP"/>
    </source>
</evidence>
<dbReference type="Pfam" id="PF00884">
    <property type="entry name" value="Sulfatase"/>
    <property type="match status" value="1"/>
</dbReference>
<evidence type="ECO:0000256" key="3">
    <source>
        <dbReference type="ARBA" id="ARBA00022723"/>
    </source>
</evidence>
<dbReference type="OrthoDB" id="5983437at2759"/>
<sequence>MHYHLHFIFFTYLTLFTRAETTWHQPNILFVLVDDLGIADIGCYGNKTIKTPNIDSLCTNGVKFTHALAAAPVCTPSRAAILTGRYPVRLGLEPRGVGEARVIKYTTAEGGLPPNETTFAEVLKRNGYINGFFGKWHLGLHCGKKNTHKKNKANIPSFKHKDENFCHHPLRKGFDYYYGMPLTNAMECGNSPLYGLHGEMYHIQNVVNFYRYFGSLLAFVVSYLVFKPFRRAVFILLLTVAILWYSYHVFYFYLIRQFNCIVMRNNQVVEQTVNLESITANLVNETKSFINKNRDKRFMAYVSYHKMHVALATAKRFVGRSQHGSYGASMLELDWSVGQILSEIHSLNLTEKTLVIFASDHGPATIMYNLISGERQGGWPGIYRGGKATSFEGGIRVPLMFQWPGKFKRGLVVNQPVSLLDIFPTILSLMRVSYDRGVEFPDNKLDGKDISKLLFGRKNHVNREFFHYCGSNIHAVTLEEKEIGKVWKIHFIIHKDLSRPYQCYGDTVQKLRKPLIFDLVTGPSEDSPLLASDPNFERVWHLAASKAFEFNSTVDFNVPNQLSKEMNSFSLDQTLCCGDFPNCFC</sequence>
<reference evidence="9" key="1">
    <citation type="submission" date="2021-01" db="UniProtKB">
        <authorList>
            <consortium name="EnsemblMetazoa"/>
        </authorList>
    </citation>
    <scope>IDENTIFICATION</scope>
</reference>
<comment type="cofactor">
    <cofactor evidence="1">
        <name>Ca(2+)</name>
        <dbReference type="ChEBI" id="CHEBI:29108"/>
    </cofactor>
</comment>
<dbReference type="EnsemblMetazoa" id="CLYHEMT019472.1">
    <property type="protein sequence ID" value="CLYHEMP019472.1"/>
    <property type="gene ID" value="CLYHEMG019472"/>
</dbReference>
<dbReference type="Pfam" id="PF14707">
    <property type="entry name" value="Sulfatase_C"/>
    <property type="match status" value="1"/>
</dbReference>
<keyword evidence="10" id="KW-1185">Reference proteome</keyword>
<feature type="transmembrane region" description="Helical" evidence="6">
    <location>
        <begin position="233"/>
        <end position="254"/>
    </location>
</feature>
<dbReference type="InterPro" id="IPR000917">
    <property type="entry name" value="Sulfatase_N"/>
</dbReference>
<dbReference type="InterPro" id="IPR017850">
    <property type="entry name" value="Alkaline_phosphatase_core_sf"/>
</dbReference>
<keyword evidence="3" id="KW-0479">Metal-binding</keyword>
<keyword evidence="6" id="KW-0472">Membrane</keyword>
<dbReference type="AlphaFoldDB" id="A0A7M5X9G4"/>
<dbReference type="Gene3D" id="3.30.1120.10">
    <property type="match status" value="1"/>
</dbReference>
<feature type="domain" description="Sulfatase N-terminal" evidence="8">
    <location>
        <begin position="26"/>
        <end position="430"/>
    </location>
</feature>
<evidence type="ECO:0000256" key="4">
    <source>
        <dbReference type="ARBA" id="ARBA00022801"/>
    </source>
</evidence>
<keyword evidence="6" id="KW-0812">Transmembrane</keyword>
<feature type="chain" id="PRO_5029686700" description="Sulfatase N-terminal domain-containing protein" evidence="7">
    <location>
        <begin position="20"/>
        <end position="585"/>
    </location>
</feature>
<evidence type="ECO:0000313" key="10">
    <source>
        <dbReference type="Proteomes" id="UP000594262"/>
    </source>
</evidence>
<comment type="similarity">
    <text evidence="2">Belongs to the sulfatase family.</text>
</comment>
<dbReference type="PANTHER" id="PTHR42693">
    <property type="entry name" value="ARYLSULFATASE FAMILY MEMBER"/>
    <property type="match status" value="1"/>
</dbReference>
<evidence type="ECO:0000313" key="9">
    <source>
        <dbReference type="EnsemblMetazoa" id="CLYHEMP019472.1"/>
    </source>
</evidence>
<dbReference type="PANTHER" id="PTHR42693:SF49">
    <property type="entry name" value="SULFATASE N-TERMINAL DOMAIN-CONTAINING PROTEIN"/>
    <property type="match status" value="1"/>
</dbReference>
<organism evidence="9 10">
    <name type="scientific">Clytia hemisphaerica</name>
    <dbReference type="NCBI Taxonomy" id="252671"/>
    <lineage>
        <taxon>Eukaryota</taxon>
        <taxon>Metazoa</taxon>
        <taxon>Cnidaria</taxon>
        <taxon>Hydrozoa</taxon>
        <taxon>Hydroidolina</taxon>
        <taxon>Leptothecata</taxon>
        <taxon>Obeliida</taxon>
        <taxon>Clytiidae</taxon>
        <taxon>Clytia</taxon>
    </lineage>
</organism>
<evidence type="ECO:0000256" key="6">
    <source>
        <dbReference type="SAM" id="Phobius"/>
    </source>
</evidence>
<dbReference type="GO" id="GO:0004065">
    <property type="term" value="F:arylsulfatase activity"/>
    <property type="evidence" value="ECO:0007669"/>
    <property type="project" value="TreeGrafter"/>
</dbReference>
<dbReference type="Proteomes" id="UP000594262">
    <property type="component" value="Unplaced"/>
</dbReference>
<feature type="transmembrane region" description="Helical" evidence="6">
    <location>
        <begin position="209"/>
        <end position="226"/>
    </location>
</feature>
<protein>
    <recommendedName>
        <fullName evidence="8">Sulfatase N-terminal domain-containing protein</fullName>
    </recommendedName>
</protein>
<dbReference type="Gene3D" id="1.10.287.550">
    <property type="entry name" value="Helix hairpin bin"/>
    <property type="match status" value="1"/>
</dbReference>
<proteinExistence type="inferred from homology"/>
<accession>A0A7M5X9G4</accession>
<dbReference type="SUPFAM" id="SSF53649">
    <property type="entry name" value="Alkaline phosphatase-like"/>
    <property type="match status" value="1"/>
</dbReference>
<dbReference type="InterPro" id="IPR024607">
    <property type="entry name" value="Sulfatase_CS"/>
</dbReference>
<keyword evidence="5" id="KW-0106">Calcium</keyword>
<evidence type="ECO:0000256" key="2">
    <source>
        <dbReference type="ARBA" id="ARBA00008779"/>
    </source>
</evidence>
<evidence type="ECO:0000259" key="8">
    <source>
        <dbReference type="Pfam" id="PF00884"/>
    </source>
</evidence>
<keyword evidence="6" id="KW-1133">Transmembrane helix</keyword>
<dbReference type="GO" id="GO:0046872">
    <property type="term" value="F:metal ion binding"/>
    <property type="evidence" value="ECO:0007669"/>
    <property type="project" value="UniProtKB-KW"/>
</dbReference>
<name>A0A7M5X9G4_9CNID</name>
<dbReference type="Gene3D" id="3.40.720.10">
    <property type="entry name" value="Alkaline Phosphatase, subunit A"/>
    <property type="match status" value="1"/>
</dbReference>
<feature type="signal peptide" evidence="7">
    <location>
        <begin position="1"/>
        <end position="19"/>
    </location>
</feature>
<keyword evidence="4" id="KW-0378">Hydrolase</keyword>
<dbReference type="PROSITE" id="PS00523">
    <property type="entry name" value="SULFATASE_1"/>
    <property type="match status" value="1"/>
</dbReference>
<dbReference type="InterPro" id="IPR050738">
    <property type="entry name" value="Sulfatase"/>
</dbReference>
<keyword evidence="7" id="KW-0732">Signal</keyword>